<proteinExistence type="predicted"/>
<gene>
    <name evidence="1" type="ordered locus">BN4_11644</name>
</gene>
<accession>M1WQD4</accession>
<keyword evidence="2" id="KW-1185">Reference proteome</keyword>
<sequence length="78" mass="8384">MIILSTSLLMSNKDKHTPETHVSDHYYSKAKAVGPTEKKGTPECAPQGTGCGKATLSVMDLSLSGGKRIDTRKSPEKH</sequence>
<organism evidence="1 2">
    <name type="scientific">Pseudodesulfovibrio piezophilus (strain DSM 21447 / JCM 15486 / C1TLV30)</name>
    <name type="common">Desulfovibrio piezophilus</name>
    <dbReference type="NCBI Taxonomy" id="1322246"/>
    <lineage>
        <taxon>Bacteria</taxon>
        <taxon>Pseudomonadati</taxon>
        <taxon>Thermodesulfobacteriota</taxon>
        <taxon>Desulfovibrionia</taxon>
        <taxon>Desulfovibrionales</taxon>
        <taxon>Desulfovibrionaceae</taxon>
    </lineage>
</organism>
<dbReference type="KEGG" id="dpi:BN4_11644"/>
<name>M1WQD4_PSEP2</name>
<reference evidence="1 2" key="1">
    <citation type="journal article" date="2013" name="PLoS ONE">
        <title>The first genomic and proteomic characterization of a deep-sea sulfate reducer: insights into the piezophilic lifestyle of Desulfovibrio piezophilus.</title>
        <authorList>
            <person name="Pradel N."/>
            <person name="Ji B."/>
            <person name="Gimenez G."/>
            <person name="Talla E."/>
            <person name="Lenoble P."/>
            <person name="Garel M."/>
            <person name="Tamburini C."/>
            <person name="Fourquet P."/>
            <person name="Lebrun R."/>
            <person name="Bertin P."/>
            <person name="Denis Y."/>
            <person name="Pophillat M."/>
            <person name="Barbe V."/>
            <person name="Ollivier B."/>
            <person name="Dolla A."/>
        </authorList>
    </citation>
    <scope>NUCLEOTIDE SEQUENCE [LARGE SCALE GENOMIC DNA]</scope>
    <source>
        <strain evidence="2">DSM 10523 / SB164P1</strain>
    </source>
</reference>
<dbReference type="EMBL" id="FO203427">
    <property type="protein sequence ID" value="CCH48879.1"/>
    <property type="molecule type" value="Genomic_DNA"/>
</dbReference>
<protein>
    <submittedName>
        <fullName evidence="1">Uncharacterized protein</fullName>
    </submittedName>
</protein>
<evidence type="ECO:0000313" key="1">
    <source>
        <dbReference type="EMBL" id="CCH48879.1"/>
    </source>
</evidence>
<dbReference type="HOGENOM" id="CLU_2616262_0_0_7"/>
<reference evidence="2" key="2">
    <citation type="journal article" date="2013" name="Stand. Genomic Sci.">
        <title>Complete genome sequence of Desulfocapsa sulfexigens, a marine deltaproteobacterium specialized in disproportionating inorganic sulfur compounds.</title>
        <authorList>
            <person name="Finster K.W."/>
            <person name="Kjeldsen K.U."/>
            <person name="Kube M."/>
            <person name="Reinhardt R."/>
            <person name="Mussmann M."/>
            <person name="Amann R."/>
            <person name="Schreiber L."/>
        </authorList>
    </citation>
    <scope>NUCLEOTIDE SEQUENCE [LARGE SCALE GENOMIC DNA]</scope>
    <source>
        <strain evidence="2">DSM 10523 / SB164P1</strain>
    </source>
</reference>
<dbReference type="AlphaFoldDB" id="M1WQD4"/>
<evidence type="ECO:0000313" key="2">
    <source>
        <dbReference type="Proteomes" id="UP000011724"/>
    </source>
</evidence>
<dbReference type="Proteomes" id="UP000011724">
    <property type="component" value="Chromosome"/>
</dbReference>